<dbReference type="Pfam" id="PF20260">
    <property type="entry name" value="PUA_4"/>
    <property type="match status" value="1"/>
</dbReference>
<dbReference type="InterPro" id="IPR015947">
    <property type="entry name" value="PUA-like_sf"/>
</dbReference>
<dbReference type="STRING" id="1130798.LBLM1_06965"/>
<dbReference type="PANTHER" id="PTHR30027:SF3">
    <property type="entry name" value="16S RRNA (URACIL(1498)-N(3))-METHYLTRANSFERASE"/>
    <property type="match status" value="1"/>
</dbReference>
<evidence type="ECO:0000256" key="9">
    <source>
        <dbReference type="ARBA" id="ARBA00022691"/>
    </source>
</evidence>
<evidence type="ECO:0000313" key="15">
    <source>
        <dbReference type="EMBL" id="AJT50769.1"/>
    </source>
</evidence>
<dbReference type="Pfam" id="PF04452">
    <property type="entry name" value="Methyltrans_RNA"/>
    <property type="match status" value="1"/>
</dbReference>
<evidence type="ECO:0000256" key="8">
    <source>
        <dbReference type="ARBA" id="ARBA00022679"/>
    </source>
</evidence>
<evidence type="ECO:0000256" key="6">
    <source>
        <dbReference type="ARBA" id="ARBA00022552"/>
    </source>
</evidence>
<reference evidence="15 16" key="1">
    <citation type="journal article" date="2012" name="J. Bacteriol.">
        <title>Genome sequence of Lactobacillus mucosae LM1, isolated from piglet feces.</title>
        <authorList>
            <person name="Lee J.H."/>
            <person name="Valeriano V.D."/>
            <person name="Shin Y.R."/>
            <person name="Chae J.P."/>
            <person name="Kim G.B."/>
            <person name="Ham J.S."/>
            <person name="Chun J."/>
            <person name="Kang D.K."/>
        </authorList>
    </citation>
    <scope>NUCLEOTIDE SEQUENCE [LARGE SCALE GENOMIC DNA]</scope>
    <source>
        <strain evidence="15 16">LM1</strain>
    </source>
</reference>
<dbReference type="InterPro" id="IPR029026">
    <property type="entry name" value="tRNA_m1G_MTases_N"/>
</dbReference>
<keyword evidence="5 12" id="KW-0963">Cytoplasm</keyword>
<comment type="similarity">
    <text evidence="2 12">Belongs to the RNA methyltransferase RsmE family.</text>
</comment>
<organism evidence="15 16">
    <name type="scientific">Limosilactobacillus mucosae LM1</name>
    <dbReference type="NCBI Taxonomy" id="1130798"/>
    <lineage>
        <taxon>Bacteria</taxon>
        <taxon>Bacillati</taxon>
        <taxon>Bacillota</taxon>
        <taxon>Bacilli</taxon>
        <taxon>Lactobacillales</taxon>
        <taxon>Lactobacillaceae</taxon>
        <taxon>Limosilactobacillus</taxon>
    </lineage>
</organism>
<dbReference type="NCBIfam" id="TIGR00046">
    <property type="entry name" value="RsmE family RNA methyltransferase"/>
    <property type="match status" value="1"/>
</dbReference>
<dbReference type="KEGG" id="lmu:LBLM1_06965"/>
<dbReference type="Gene3D" id="3.40.1280.10">
    <property type="match status" value="1"/>
</dbReference>
<evidence type="ECO:0000259" key="13">
    <source>
        <dbReference type="Pfam" id="PF04452"/>
    </source>
</evidence>
<keyword evidence="16" id="KW-1185">Reference proteome</keyword>
<dbReference type="InterPro" id="IPR046886">
    <property type="entry name" value="RsmE_MTase_dom"/>
</dbReference>
<evidence type="ECO:0000256" key="5">
    <source>
        <dbReference type="ARBA" id="ARBA00022490"/>
    </source>
</evidence>
<dbReference type="GO" id="GO:0070042">
    <property type="term" value="F:rRNA (uridine-N3-)-methyltransferase activity"/>
    <property type="evidence" value="ECO:0007669"/>
    <property type="project" value="TreeGrafter"/>
</dbReference>
<comment type="function">
    <text evidence="10 12">Specifically methylates the N3 position of the uracil ring of uridine 1498 (m3U1498) in 16S rRNA. Acts on the fully assembled 30S ribosomal subunit.</text>
</comment>
<dbReference type="HOGENOM" id="CLU_067442_3_0_9"/>
<dbReference type="CDD" id="cd18084">
    <property type="entry name" value="RsmE-like"/>
    <property type="match status" value="1"/>
</dbReference>
<evidence type="ECO:0000256" key="3">
    <source>
        <dbReference type="ARBA" id="ARBA00012328"/>
    </source>
</evidence>
<dbReference type="SUPFAM" id="SSF75217">
    <property type="entry name" value="alpha/beta knot"/>
    <property type="match status" value="1"/>
</dbReference>
<keyword evidence="6 12" id="KW-0698">rRNA processing</keyword>
<evidence type="ECO:0000256" key="2">
    <source>
        <dbReference type="ARBA" id="ARBA00005528"/>
    </source>
</evidence>
<evidence type="ECO:0000256" key="11">
    <source>
        <dbReference type="ARBA" id="ARBA00047944"/>
    </source>
</evidence>
<dbReference type="EMBL" id="CP011013">
    <property type="protein sequence ID" value="AJT50769.1"/>
    <property type="molecule type" value="Genomic_DNA"/>
</dbReference>
<dbReference type="RefSeq" id="WP_006499809.1">
    <property type="nucleotide sequence ID" value="NZ_CP011013.1"/>
</dbReference>
<name>A0A0D4CL31_LIMMU</name>
<feature type="domain" description="Ribosomal RNA small subunit methyltransferase E PUA-like" evidence="14">
    <location>
        <begin position="18"/>
        <end position="61"/>
    </location>
</feature>
<dbReference type="AlphaFoldDB" id="A0A0D4CL31"/>
<evidence type="ECO:0000259" key="14">
    <source>
        <dbReference type="Pfam" id="PF20260"/>
    </source>
</evidence>
<dbReference type="GO" id="GO:0005737">
    <property type="term" value="C:cytoplasm"/>
    <property type="evidence" value="ECO:0007669"/>
    <property type="project" value="UniProtKB-SubCell"/>
</dbReference>
<dbReference type="NCBIfam" id="NF008691">
    <property type="entry name" value="PRK11713.1-4"/>
    <property type="match status" value="1"/>
</dbReference>
<dbReference type="GO" id="GO:0070475">
    <property type="term" value="P:rRNA base methylation"/>
    <property type="evidence" value="ECO:0007669"/>
    <property type="project" value="TreeGrafter"/>
</dbReference>
<dbReference type="InterPro" id="IPR029028">
    <property type="entry name" value="Alpha/beta_knot_MTases"/>
</dbReference>
<keyword evidence="8 12" id="KW-0808">Transferase</keyword>
<feature type="domain" description="Ribosomal RNA small subunit methyltransferase E methyltransferase" evidence="13">
    <location>
        <begin position="71"/>
        <end position="240"/>
    </location>
</feature>
<dbReference type="Proteomes" id="UP000003645">
    <property type="component" value="Chromosome"/>
</dbReference>
<evidence type="ECO:0000256" key="10">
    <source>
        <dbReference type="ARBA" id="ARBA00025699"/>
    </source>
</evidence>
<keyword evidence="7 12" id="KW-0489">Methyltransferase</keyword>
<protein>
    <recommendedName>
        <fullName evidence="4 12">Ribosomal RNA small subunit methyltransferase E</fullName>
        <ecNumber evidence="3 12">2.1.1.193</ecNumber>
    </recommendedName>
</protein>
<evidence type="ECO:0000256" key="4">
    <source>
        <dbReference type="ARBA" id="ARBA00013673"/>
    </source>
</evidence>
<dbReference type="InterPro" id="IPR046887">
    <property type="entry name" value="RsmE_PUA-like"/>
</dbReference>
<keyword evidence="9 12" id="KW-0949">S-adenosyl-L-methionine</keyword>
<evidence type="ECO:0000256" key="1">
    <source>
        <dbReference type="ARBA" id="ARBA00004496"/>
    </source>
</evidence>
<dbReference type="OrthoDB" id="9815641at2"/>
<dbReference type="EC" id="2.1.1.193" evidence="3 12"/>
<dbReference type="InterPro" id="IPR006700">
    <property type="entry name" value="RsmE"/>
</dbReference>
<comment type="subcellular location">
    <subcellularLocation>
        <location evidence="1 12">Cytoplasm</location>
    </subcellularLocation>
</comment>
<sequence>MQRYFINEPVPEDQRLVLPKDIAHHLVDVLRAEQNDELEVALNDQKVYLARLISLNPATIELQSDLGTDAELPVEVILACGLPKTKEKPELIVQKATEMGASRIVFFAAQRSISRWNPQKQAKKIERLQKIANAAAEQSHRNRQPEVVYGGKLSDVLKNEPADFKIVAWEESAKQGEEANLAKTLKQLQPGQKLLAVFGPEGGLSAAEVDQMKEQGVVPAGLGPRILRTETAPLYLLAAVSYQLELAR</sequence>
<dbReference type="PIRSF" id="PIRSF015601">
    <property type="entry name" value="MTase_slr0722"/>
    <property type="match status" value="1"/>
</dbReference>
<evidence type="ECO:0000256" key="12">
    <source>
        <dbReference type="PIRNR" id="PIRNR015601"/>
    </source>
</evidence>
<dbReference type="SUPFAM" id="SSF88697">
    <property type="entry name" value="PUA domain-like"/>
    <property type="match status" value="1"/>
</dbReference>
<dbReference type="PANTHER" id="PTHR30027">
    <property type="entry name" value="RIBOSOMAL RNA SMALL SUBUNIT METHYLTRANSFERASE E"/>
    <property type="match status" value="1"/>
</dbReference>
<gene>
    <name evidence="15" type="ORF">LBLM1_06965</name>
</gene>
<evidence type="ECO:0000256" key="7">
    <source>
        <dbReference type="ARBA" id="ARBA00022603"/>
    </source>
</evidence>
<evidence type="ECO:0000313" key="16">
    <source>
        <dbReference type="Proteomes" id="UP000003645"/>
    </source>
</evidence>
<comment type="catalytic activity">
    <reaction evidence="11 12">
        <text>uridine(1498) in 16S rRNA + S-adenosyl-L-methionine = N(3)-methyluridine(1498) in 16S rRNA + S-adenosyl-L-homocysteine + H(+)</text>
        <dbReference type="Rhea" id="RHEA:42920"/>
        <dbReference type="Rhea" id="RHEA-COMP:10283"/>
        <dbReference type="Rhea" id="RHEA-COMP:10284"/>
        <dbReference type="ChEBI" id="CHEBI:15378"/>
        <dbReference type="ChEBI" id="CHEBI:57856"/>
        <dbReference type="ChEBI" id="CHEBI:59789"/>
        <dbReference type="ChEBI" id="CHEBI:65315"/>
        <dbReference type="ChEBI" id="CHEBI:74502"/>
        <dbReference type="EC" id="2.1.1.193"/>
    </reaction>
</comment>
<accession>A0A0D4CL31</accession>
<proteinExistence type="inferred from homology"/>